<keyword evidence="3 5" id="KW-1133">Transmembrane helix</keyword>
<reference evidence="6 7" key="1">
    <citation type="submission" date="2014-06" db="EMBL/GenBank/DDBJ databases">
        <authorList>
            <person name="Swart Estienne"/>
        </authorList>
    </citation>
    <scope>NUCLEOTIDE SEQUENCE [LARGE SCALE GENOMIC DNA]</scope>
    <source>
        <strain evidence="6 7">130c</strain>
    </source>
</reference>
<accession>A0A078AG18</accession>
<evidence type="ECO:0000256" key="2">
    <source>
        <dbReference type="ARBA" id="ARBA00022692"/>
    </source>
</evidence>
<proteinExistence type="predicted"/>
<evidence type="ECO:0008006" key="8">
    <source>
        <dbReference type="Google" id="ProtNLM"/>
    </source>
</evidence>
<name>A0A078AG18_STYLE</name>
<evidence type="ECO:0000256" key="3">
    <source>
        <dbReference type="ARBA" id="ARBA00022989"/>
    </source>
</evidence>
<dbReference type="EMBL" id="CCKQ01009321">
    <property type="protein sequence ID" value="CDW80801.1"/>
    <property type="molecule type" value="Genomic_DNA"/>
</dbReference>
<keyword evidence="2 5" id="KW-0812">Transmembrane</keyword>
<feature type="transmembrane region" description="Helical" evidence="5">
    <location>
        <begin position="81"/>
        <end position="104"/>
    </location>
</feature>
<keyword evidence="4 5" id="KW-0472">Membrane</keyword>
<dbReference type="Proteomes" id="UP000039865">
    <property type="component" value="Unassembled WGS sequence"/>
</dbReference>
<dbReference type="InParanoid" id="A0A078AG18"/>
<feature type="transmembrane region" description="Helical" evidence="5">
    <location>
        <begin position="52"/>
        <end position="74"/>
    </location>
</feature>
<evidence type="ECO:0000313" key="7">
    <source>
        <dbReference type="Proteomes" id="UP000039865"/>
    </source>
</evidence>
<dbReference type="InterPro" id="IPR018499">
    <property type="entry name" value="Tetraspanin/Peripherin"/>
</dbReference>
<comment type="subcellular location">
    <subcellularLocation>
        <location evidence="1">Membrane</location>
        <topology evidence="1">Multi-pass membrane protein</topology>
    </subcellularLocation>
</comment>
<dbReference type="AlphaFoldDB" id="A0A078AG18"/>
<evidence type="ECO:0000256" key="1">
    <source>
        <dbReference type="ARBA" id="ARBA00004141"/>
    </source>
</evidence>
<feature type="transmembrane region" description="Helical" evidence="5">
    <location>
        <begin position="134"/>
        <end position="154"/>
    </location>
</feature>
<feature type="transmembrane region" description="Helical" evidence="5">
    <location>
        <begin position="20"/>
        <end position="46"/>
    </location>
</feature>
<protein>
    <recommendedName>
        <fullName evidence="8">Tetraspanin family protein</fullName>
    </recommendedName>
</protein>
<evidence type="ECO:0000313" key="6">
    <source>
        <dbReference type="EMBL" id="CDW80801.1"/>
    </source>
</evidence>
<dbReference type="OrthoDB" id="323270at2759"/>
<organism evidence="6 7">
    <name type="scientific">Stylonychia lemnae</name>
    <name type="common">Ciliate</name>
    <dbReference type="NCBI Taxonomy" id="5949"/>
    <lineage>
        <taxon>Eukaryota</taxon>
        <taxon>Sar</taxon>
        <taxon>Alveolata</taxon>
        <taxon>Ciliophora</taxon>
        <taxon>Intramacronucleata</taxon>
        <taxon>Spirotrichea</taxon>
        <taxon>Stichotrichia</taxon>
        <taxon>Sporadotrichida</taxon>
        <taxon>Oxytrichidae</taxon>
        <taxon>Stylonychinae</taxon>
        <taxon>Stylonychia</taxon>
    </lineage>
</organism>
<evidence type="ECO:0000256" key="5">
    <source>
        <dbReference type="SAM" id="Phobius"/>
    </source>
</evidence>
<gene>
    <name evidence="6" type="primary">Contig12496.g13336</name>
    <name evidence="6" type="ORF">STYLEM_9805</name>
</gene>
<dbReference type="Pfam" id="PF00335">
    <property type="entry name" value="Tetraspanin"/>
    <property type="match status" value="1"/>
</dbReference>
<dbReference type="PRINTS" id="PR00259">
    <property type="entry name" value="TMFOUR"/>
</dbReference>
<dbReference type="GO" id="GO:0016020">
    <property type="term" value="C:membrane"/>
    <property type="evidence" value="ECO:0007669"/>
    <property type="project" value="UniProtKB-SubCell"/>
</dbReference>
<evidence type="ECO:0000256" key="4">
    <source>
        <dbReference type="ARBA" id="ARBA00023136"/>
    </source>
</evidence>
<keyword evidence="7" id="KW-1185">Reference proteome</keyword>
<sequence length="213" mass="24638">MKAIDNIRNSVKEGNSCLFLLFVVFNFLIFLSSLGILGCGVYLFVITKEANTFNISFLVTGALMLLFSTLAFKLRKSVHLLCFYLLILFIVFLFQLVITIVMIIKKEALVDLAKKYMGDSDKSIQEVEKFEEEINTSVLSVSYALIAFLFGYCYRSSTQSKTIKHRENLMDKQRYSDQVKECEKLVQLNNDKRVMYEQKYPELAKHRKVNSVQ</sequence>